<feature type="transmembrane region" description="Helical" evidence="1">
    <location>
        <begin position="171"/>
        <end position="191"/>
    </location>
</feature>
<keyword evidence="1" id="KW-0812">Transmembrane</keyword>
<dbReference type="GO" id="GO:0009103">
    <property type="term" value="P:lipopolysaccharide biosynthetic process"/>
    <property type="evidence" value="ECO:0007669"/>
    <property type="project" value="TreeGrafter"/>
</dbReference>
<keyword evidence="5" id="KW-1185">Reference proteome</keyword>
<feature type="transmembrane region" description="Helical" evidence="1">
    <location>
        <begin position="41"/>
        <end position="61"/>
    </location>
</feature>
<feature type="transmembrane region" description="Helical" evidence="1">
    <location>
        <begin position="256"/>
        <end position="276"/>
    </location>
</feature>
<dbReference type="InterPro" id="IPR002656">
    <property type="entry name" value="Acyl_transf_3_dom"/>
</dbReference>
<feature type="transmembrane region" description="Helical" evidence="1">
    <location>
        <begin position="203"/>
        <end position="224"/>
    </location>
</feature>
<reference evidence="4" key="1">
    <citation type="journal article" date="2014" name="Int. J. Syst. Evol. Microbiol.">
        <title>Complete genome sequence of Corynebacterium casei LMG S-19264T (=DSM 44701T), isolated from a smear-ripened cheese.</title>
        <authorList>
            <consortium name="US DOE Joint Genome Institute (JGI-PGF)"/>
            <person name="Walter F."/>
            <person name="Albersmeier A."/>
            <person name="Kalinowski J."/>
            <person name="Ruckert C."/>
        </authorList>
    </citation>
    <scope>NUCLEOTIDE SEQUENCE</scope>
    <source>
        <strain evidence="4">KCTC 23430</strain>
    </source>
</reference>
<dbReference type="Proteomes" id="UP000644693">
    <property type="component" value="Unassembled WGS sequence"/>
</dbReference>
<dbReference type="InterPro" id="IPR050879">
    <property type="entry name" value="Acyltransferase_3"/>
</dbReference>
<accession>A0A918XH60</accession>
<dbReference type="RefSeq" id="WP_189476858.1">
    <property type="nucleotide sequence ID" value="NZ_BMYM01000001.1"/>
</dbReference>
<feature type="domain" description="SGNH" evidence="3">
    <location>
        <begin position="425"/>
        <end position="641"/>
    </location>
</feature>
<keyword evidence="1" id="KW-1133">Transmembrane helix</keyword>
<name>A0A918XH60_9GAMM</name>
<dbReference type="GO" id="GO:0016747">
    <property type="term" value="F:acyltransferase activity, transferring groups other than amino-acyl groups"/>
    <property type="evidence" value="ECO:0007669"/>
    <property type="project" value="InterPro"/>
</dbReference>
<evidence type="ECO:0000313" key="4">
    <source>
        <dbReference type="EMBL" id="GHD31900.1"/>
    </source>
</evidence>
<proteinExistence type="predicted"/>
<dbReference type="PANTHER" id="PTHR23028:SF53">
    <property type="entry name" value="ACYL_TRANSF_3 DOMAIN-CONTAINING PROTEIN"/>
    <property type="match status" value="1"/>
</dbReference>
<dbReference type="Pfam" id="PF19040">
    <property type="entry name" value="SGNH"/>
    <property type="match status" value="1"/>
</dbReference>
<feature type="transmembrane region" description="Helical" evidence="1">
    <location>
        <begin position="108"/>
        <end position="127"/>
    </location>
</feature>
<dbReference type="Pfam" id="PF01757">
    <property type="entry name" value="Acyl_transf_3"/>
    <property type="match status" value="1"/>
</dbReference>
<evidence type="ECO:0000256" key="1">
    <source>
        <dbReference type="SAM" id="Phobius"/>
    </source>
</evidence>
<feature type="transmembrane region" description="Helical" evidence="1">
    <location>
        <begin position="231"/>
        <end position="250"/>
    </location>
</feature>
<feature type="domain" description="Acyltransferase 3" evidence="2">
    <location>
        <begin position="16"/>
        <end position="341"/>
    </location>
</feature>
<sequence length="665" mass="72709">MDSCNDRAIALTYRPDIDGLRAIAVLAVVIFHLGVPGFDGGYVGVDVFFVISGFLITGIILGKHERGEFSFSAFYGRRIRRLIPPLVVTVACTVIGAAFLFTAYDMVLFARSAVAALFSVSNIVFFAESGYWDEASELKPLLHTWSLAVEEQFYLFWPALLAGLFALRRRLSLVAAMGAITVAGFGLSVWYTRVDQAAAFYLLPFRVFQFSAGALAIWGAAWLANQESPRLANLALYCGLVLIGISVYALGDGSQFPGWVVSVPTAGAALCLMAGAQAGPTNPATTALTSPLALWLGRVSYSMYLVHWPLIALYRYQYGMALGALEQLGLAVAILIATVLLHYGVERRVYSRAGYSGTASSTRSKLAVPAIVLSVVTIAGITGTAWLGDGWQWRRPTTVLSPEEVVAGQQLRLRDYLAGCRLDNLQQNEQCGDADSPLVLVLGNSHETDGYNFIHAVQPDNALTLISFGNLNPCGDIGRDGQRFTSDDASCQHRLDTLFSDEVTARLRTVVYSSNQPFAHNKATTLQLLETLKASNPSVRIVTLGGYINTERRCSFYLSRTGSTDSCAQPDNVTYFADYPQDRRLYREIMGVTDLFIDKVELLCRGRQVQTCATQTPDGTPAFYDRHHLSLPFARYAGELYVAQHPKLLTFLQTPAVRNSDAIQP</sequence>
<dbReference type="InterPro" id="IPR043968">
    <property type="entry name" value="SGNH"/>
</dbReference>
<organism evidence="4 5">
    <name type="scientific">Parahalioglobus pacificus</name>
    <dbReference type="NCBI Taxonomy" id="930806"/>
    <lineage>
        <taxon>Bacteria</taxon>
        <taxon>Pseudomonadati</taxon>
        <taxon>Pseudomonadota</taxon>
        <taxon>Gammaproteobacteria</taxon>
        <taxon>Cellvibrionales</taxon>
        <taxon>Halieaceae</taxon>
        <taxon>Parahalioglobus</taxon>
    </lineage>
</organism>
<protein>
    <recommendedName>
        <fullName evidence="6">Acyltransferase</fullName>
    </recommendedName>
</protein>
<feature type="transmembrane region" description="Helical" evidence="1">
    <location>
        <begin position="328"/>
        <end position="345"/>
    </location>
</feature>
<feature type="transmembrane region" description="Helical" evidence="1">
    <location>
        <begin position="19"/>
        <end position="35"/>
    </location>
</feature>
<dbReference type="PANTHER" id="PTHR23028">
    <property type="entry name" value="ACETYLTRANSFERASE"/>
    <property type="match status" value="1"/>
</dbReference>
<reference evidence="4" key="2">
    <citation type="submission" date="2020-09" db="EMBL/GenBank/DDBJ databases">
        <authorList>
            <person name="Sun Q."/>
            <person name="Kim S."/>
        </authorList>
    </citation>
    <scope>NUCLEOTIDE SEQUENCE</scope>
    <source>
        <strain evidence="4">KCTC 23430</strain>
    </source>
</reference>
<feature type="transmembrane region" description="Helical" evidence="1">
    <location>
        <begin position="366"/>
        <end position="387"/>
    </location>
</feature>
<evidence type="ECO:0008006" key="6">
    <source>
        <dbReference type="Google" id="ProtNLM"/>
    </source>
</evidence>
<dbReference type="GO" id="GO:0016020">
    <property type="term" value="C:membrane"/>
    <property type="evidence" value="ECO:0007669"/>
    <property type="project" value="TreeGrafter"/>
</dbReference>
<evidence type="ECO:0000313" key="5">
    <source>
        <dbReference type="Proteomes" id="UP000644693"/>
    </source>
</evidence>
<feature type="transmembrane region" description="Helical" evidence="1">
    <location>
        <begin position="288"/>
        <end position="308"/>
    </location>
</feature>
<evidence type="ECO:0000259" key="2">
    <source>
        <dbReference type="Pfam" id="PF01757"/>
    </source>
</evidence>
<comment type="caution">
    <text evidence="4">The sequence shown here is derived from an EMBL/GenBank/DDBJ whole genome shotgun (WGS) entry which is preliminary data.</text>
</comment>
<evidence type="ECO:0000259" key="3">
    <source>
        <dbReference type="Pfam" id="PF19040"/>
    </source>
</evidence>
<gene>
    <name evidence="4" type="ORF">GCM10007053_15450</name>
</gene>
<keyword evidence="1" id="KW-0472">Membrane</keyword>
<dbReference type="AlphaFoldDB" id="A0A918XH60"/>
<feature type="transmembrane region" description="Helical" evidence="1">
    <location>
        <begin position="82"/>
        <end position="102"/>
    </location>
</feature>
<dbReference type="EMBL" id="BMYM01000001">
    <property type="protein sequence ID" value="GHD31900.1"/>
    <property type="molecule type" value="Genomic_DNA"/>
</dbReference>